<comment type="similarity">
    <text evidence="3">Belongs to the KhpA RNA-binding protein family.</text>
</comment>
<reference evidence="5" key="2">
    <citation type="submission" date="2016-01" db="EMBL/GenBank/DDBJ databases">
        <title>Six Aerococcus type strain genome sequencing and assembly using PacBio and Illumina Hiseq.</title>
        <authorList>
            <person name="Carkaci D."/>
            <person name="Dargis R."/>
            <person name="Nielsen X.C."/>
            <person name="Skovgaard O."/>
            <person name="Fuursted K."/>
            <person name="Christensen J.J."/>
        </authorList>
    </citation>
    <scope>NUCLEOTIDE SEQUENCE [LARGE SCALE GENOMIC DNA]</scope>
    <source>
        <strain evidence="5">CCUG42038B</strain>
    </source>
</reference>
<dbReference type="InterPro" id="IPR009019">
    <property type="entry name" value="KH_sf_prok-type"/>
</dbReference>
<dbReference type="GO" id="GO:0005737">
    <property type="term" value="C:cytoplasm"/>
    <property type="evidence" value="ECO:0007669"/>
    <property type="project" value="UniProtKB-SubCell"/>
</dbReference>
<dbReference type="Pfam" id="PF13083">
    <property type="entry name" value="KH_KhpA-B"/>
    <property type="match status" value="1"/>
</dbReference>
<dbReference type="GO" id="GO:0071555">
    <property type="term" value="P:cell wall organization"/>
    <property type="evidence" value="ECO:0007669"/>
    <property type="project" value="UniProtKB-KW"/>
</dbReference>
<keyword evidence="3" id="KW-0961">Cell wall biogenesis/degradation</keyword>
<keyword evidence="5" id="KW-1185">Reference proteome</keyword>
<gene>
    <name evidence="3" type="primary">khpA</name>
    <name evidence="4" type="ORF">AWM75_02595</name>
</gene>
<dbReference type="SUPFAM" id="SSF54814">
    <property type="entry name" value="Prokaryotic type KH domain (KH-domain type II)"/>
    <property type="match status" value="1"/>
</dbReference>
<keyword evidence="1 3" id="KW-0963">Cytoplasm</keyword>
<dbReference type="InterPro" id="IPR020627">
    <property type="entry name" value="KhpA"/>
</dbReference>
<organism evidence="4 5">
    <name type="scientific">Aerococcus urinaehominis</name>
    <dbReference type="NCBI Taxonomy" id="128944"/>
    <lineage>
        <taxon>Bacteria</taxon>
        <taxon>Bacillati</taxon>
        <taxon>Bacillota</taxon>
        <taxon>Bacilli</taxon>
        <taxon>Lactobacillales</taxon>
        <taxon>Aerococcaceae</taxon>
        <taxon>Aerococcus</taxon>
    </lineage>
</organism>
<dbReference type="GO" id="GO:0003723">
    <property type="term" value="F:RNA binding"/>
    <property type="evidence" value="ECO:0007669"/>
    <property type="project" value="UniProtKB-UniRule"/>
</dbReference>
<dbReference type="EMBL" id="CP014163">
    <property type="protein sequence ID" value="AMB98951.1"/>
    <property type="molecule type" value="Genomic_DNA"/>
</dbReference>
<evidence type="ECO:0000256" key="2">
    <source>
        <dbReference type="ARBA" id="ARBA00022884"/>
    </source>
</evidence>
<dbReference type="CDD" id="cd22533">
    <property type="entry name" value="KH-II_YlqC-like"/>
    <property type="match status" value="1"/>
</dbReference>
<comment type="subcellular location">
    <subcellularLocation>
        <location evidence="3">Cytoplasm</location>
    </subcellularLocation>
</comment>
<dbReference type="InterPro" id="IPR015946">
    <property type="entry name" value="KH_dom-like_a/b"/>
</dbReference>
<dbReference type="HAMAP" id="MF_00088">
    <property type="entry name" value="KhpA"/>
    <property type="match status" value="1"/>
</dbReference>
<dbReference type="STRING" id="128944.AWM75_02595"/>
<dbReference type="RefSeq" id="WP_067977875.1">
    <property type="nucleotide sequence ID" value="NZ_CP014163.1"/>
</dbReference>
<dbReference type="GO" id="GO:0009252">
    <property type="term" value="P:peptidoglycan biosynthetic process"/>
    <property type="evidence" value="ECO:0007669"/>
    <property type="project" value="UniProtKB-UniRule"/>
</dbReference>
<dbReference type="PANTHER" id="PTHR34654">
    <property type="entry name" value="UPF0109 PROTEIN SCO5592"/>
    <property type="match status" value="1"/>
</dbReference>
<dbReference type="KEGG" id="auh:AWM75_02595"/>
<comment type="subunit">
    <text evidence="3">Forms a complex with KhpB.</text>
</comment>
<dbReference type="Proteomes" id="UP000062260">
    <property type="component" value="Chromosome"/>
</dbReference>
<dbReference type="GO" id="GO:0008360">
    <property type="term" value="P:regulation of cell shape"/>
    <property type="evidence" value="ECO:0007669"/>
    <property type="project" value="UniProtKB-KW"/>
</dbReference>
<dbReference type="AlphaFoldDB" id="A0A109RGC8"/>
<keyword evidence="3" id="KW-0143">Chaperone</keyword>
<evidence type="ECO:0000313" key="4">
    <source>
        <dbReference type="EMBL" id="AMB98951.1"/>
    </source>
</evidence>
<evidence type="ECO:0000256" key="1">
    <source>
        <dbReference type="ARBA" id="ARBA00022490"/>
    </source>
</evidence>
<reference evidence="4 5" key="1">
    <citation type="journal article" date="2016" name="Genome Announc.">
        <title>Complete Genome Sequences of Aerococcus christensenii CCUG 28831T, Aerococcus sanguinicola CCUG 43001T, Aerococcus urinae CCUG 36881T, Aerococcus urinaeequi CCUG 28094T, Aerococcus urinaehominis CCUG 42038 BT, and Aerococcus viridans CCUG 4311T.</title>
        <authorList>
            <person name="Carkaci D."/>
            <person name="Dargis R."/>
            <person name="Nielsen X.C."/>
            <person name="Skovgaard O."/>
            <person name="Fuursted K."/>
            <person name="Christensen J.J."/>
        </authorList>
    </citation>
    <scope>NUCLEOTIDE SEQUENCE [LARGE SCALE GENOMIC DNA]</scope>
    <source>
        <strain evidence="4 5">CCUG42038B</strain>
    </source>
</reference>
<proteinExistence type="inferred from homology"/>
<dbReference type="PANTHER" id="PTHR34654:SF1">
    <property type="entry name" value="RNA-BINDING PROTEIN KHPA"/>
    <property type="match status" value="1"/>
</dbReference>
<protein>
    <recommendedName>
        <fullName evidence="3">RNA-binding protein KhpA</fullName>
    </recommendedName>
    <alternativeName>
        <fullName evidence="3">KH-domain protein A</fullName>
    </alternativeName>
</protein>
<name>A0A109RGC8_9LACT</name>
<comment type="function">
    <text evidence="3">A probable RNA chaperone. Forms a complex with KhpB which binds to cellular RNA and controls its expression. Plays a role in peptidoglycan (PG) homeostasis and cell length regulation.</text>
</comment>
<keyword evidence="3" id="KW-0133">Cell shape</keyword>
<accession>A0A109RGC8</accession>
<evidence type="ECO:0000256" key="3">
    <source>
        <dbReference type="HAMAP-Rule" id="MF_00088"/>
    </source>
</evidence>
<dbReference type="Gene3D" id="3.30.300.20">
    <property type="match status" value="1"/>
</dbReference>
<evidence type="ECO:0000313" key="5">
    <source>
        <dbReference type="Proteomes" id="UP000062260"/>
    </source>
</evidence>
<keyword evidence="2 3" id="KW-0694">RNA-binding</keyword>
<sequence length="81" mass="9368">MPNIDELLLTIVQPLVDHPEDLTLNIQDSDDFLEYHLLVHPDDMGRVIGRNGRVINAIRTIIYSIRAENGRRIRLIIDKHS</sequence>